<evidence type="ECO:0000256" key="2">
    <source>
        <dbReference type="ARBA" id="ARBA00009191"/>
    </source>
</evidence>
<dbReference type="EMBL" id="AWWV01005602">
    <property type="protein sequence ID" value="OMP04836.1"/>
    <property type="molecule type" value="Genomic_DNA"/>
</dbReference>
<organism evidence="9 10">
    <name type="scientific">Corchorus capsularis</name>
    <name type="common">Jute</name>
    <dbReference type="NCBI Taxonomy" id="210143"/>
    <lineage>
        <taxon>Eukaryota</taxon>
        <taxon>Viridiplantae</taxon>
        <taxon>Streptophyta</taxon>
        <taxon>Embryophyta</taxon>
        <taxon>Tracheophyta</taxon>
        <taxon>Spermatophyta</taxon>
        <taxon>Magnoliopsida</taxon>
        <taxon>eudicotyledons</taxon>
        <taxon>Gunneridae</taxon>
        <taxon>Pentapetalae</taxon>
        <taxon>rosids</taxon>
        <taxon>malvids</taxon>
        <taxon>Malvales</taxon>
        <taxon>Malvaceae</taxon>
        <taxon>Grewioideae</taxon>
        <taxon>Apeibeae</taxon>
        <taxon>Corchorus</taxon>
    </lineage>
</organism>
<dbReference type="PANTHER" id="PTHR10426">
    <property type="entry name" value="STRICTOSIDINE SYNTHASE-RELATED"/>
    <property type="match status" value="1"/>
</dbReference>
<comment type="caution">
    <text evidence="9">The sequence shown here is derived from an EMBL/GenBank/DDBJ whole genome shotgun (WGS) entry which is preliminary data.</text>
</comment>
<feature type="domain" description="Strictosidine synthase conserved region" evidence="8">
    <location>
        <begin position="179"/>
        <end position="265"/>
    </location>
</feature>
<name>A0A1R3KCM8_COCAP</name>
<keyword evidence="7" id="KW-0812">Transmembrane</keyword>
<keyword evidence="7" id="KW-0472">Membrane</keyword>
<gene>
    <name evidence="9" type="ORF">CCACVL1_02130</name>
</gene>
<keyword evidence="6" id="KW-0325">Glycoprotein</keyword>
<dbReference type="Pfam" id="PF20067">
    <property type="entry name" value="SSL_N"/>
    <property type="match status" value="1"/>
</dbReference>
<accession>A0A1R3KCM8</accession>
<keyword evidence="5" id="KW-0732">Signal</keyword>
<keyword evidence="3" id="KW-0597">Phosphoprotein</keyword>
<protein>
    <submittedName>
        <fullName evidence="9">Six-bladed beta-propeller, TolB-like protein</fullName>
    </submittedName>
</protein>
<dbReference type="PANTHER" id="PTHR10426:SF93">
    <property type="entry name" value="PROTEIN STRICTOSIDINE SYNTHASE-LIKE 5-LIKE"/>
    <property type="match status" value="1"/>
</dbReference>
<proteinExistence type="inferred from homology"/>
<comment type="similarity">
    <text evidence="2">Belongs to the strictosidine synthase family.</text>
</comment>
<feature type="transmembrane region" description="Helical" evidence="7">
    <location>
        <begin position="29"/>
        <end position="49"/>
    </location>
</feature>
<sequence>MAESTSDESVLQAQVPKTKAARHPTNRRLWPLTLLLSTVVPVLAALLVYQLDSFDPAPFPIHELGQTPISASLRNDHMLQGAEFVGAGKLVGPEDIAYDSESHLIFTGCEDGWIKRVRLNDSTVESVVNTNGRPLGVALGLNNEIIVADAYKGLLNISRDGEVELLTDEADGLKFKFTDGVDIADNGMIYFTDASYKYEFHSHWLDVLEGKPHGRFMSFDPITRKTKVLVSHIYFANGVAVSPTQDSVIFCESILRRCRKYYIQGSKEGQVENFVDNLPGFPDNIKYDRDGHYWIGFGSGISATSELILKYSFIRKVLAIMDKYFTLPQIRENAGVMAFDLEGKPVAYYHDHKLTMIASGMKIGNRIYCGSIEYPHIISLNLDQHPARATL</sequence>
<dbReference type="Gramene" id="OMP04836">
    <property type="protein sequence ID" value="OMP04836"/>
    <property type="gene ID" value="CCACVL1_02130"/>
</dbReference>
<evidence type="ECO:0000256" key="1">
    <source>
        <dbReference type="ARBA" id="ARBA00004116"/>
    </source>
</evidence>
<evidence type="ECO:0000313" key="10">
    <source>
        <dbReference type="Proteomes" id="UP000188268"/>
    </source>
</evidence>
<comment type="subcellular location">
    <subcellularLocation>
        <location evidence="1">Vacuole</location>
    </subcellularLocation>
</comment>
<evidence type="ECO:0000256" key="4">
    <source>
        <dbReference type="ARBA" id="ARBA00022554"/>
    </source>
</evidence>
<dbReference type="FunFam" id="2.120.10.30:FF:000073">
    <property type="entry name" value="Protein STRICTOSIDINE SYNTHASE-LIKE 6"/>
    <property type="match status" value="1"/>
</dbReference>
<evidence type="ECO:0000256" key="7">
    <source>
        <dbReference type="SAM" id="Phobius"/>
    </source>
</evidence>
<evidence type="ECO:0000256" key="6">
    <source>
        <dbReference type="ARBA" id="ARBA00023180"/>
    </source>
</evidence>
<dbReference type="InterPro" id="IPR011042">
    <property type="entry name" value="6-blade_b-propeller_TolB-like"/>
</dbReference>
<evidence type="ECO:0000313" key="9">
    <source>
        <dbReference type="EMBL" id="OMP04836.1"/>
    </source>
</evidence>
<dbReference type="OrthoDB" id="5307922at2759"/>
<dbReference type="InterPro" id="IPR018119">
    <property type="entry name" value="Strictosidine_synth_cons-reg"/>
</dbReference>
<dbReference type="OMA" id="PVRRCSK"/>
<dbReference type="SUPFAM" id="SSF63829">
    <property type="entry name" value="Calcium-dependent phosphotriesterase"/>
    <property type="match status" value="1"/>
</dbReference>
<dbReference type="Gene3D" id="2.120.10.30">
    <property type="entry name" value="TolB, C-terminal domain"/>
    <property type="match status" value="1"/>
</dbReference>
<reference evidence="9 10" key="1">
    <citation type="submission" date="2013-09" db="EMBL/GenBank/DDBJ databases">
        <title>Corchorus capsularis genome sequencing.</title>
        <authorList>
            <person name="Alam M."/>
            <person name="Haque M.S."/>
            <person name="Islam M.S."/>
            <person name="Emdad E.M."/>
            <person name="Islam M.M."/>
            <person name="Ahmed B."/>
            <person name="Halim A."/>
            <person name="Hossen Q.M.M."/>
            <person name="Hossain M.Z."/>
            <person name="Ahmed R."/>
            <person name="Khan M.M."/>
            <person name="Islam R."/>
            <person name="Rashid M.M."/>
            <person name="Khan S.A."/>
            <person name="Rahman M.S."/>
            <person name="Alam M."/>
        </authorList>
    </citation>
    <scope>NUCLEOTIDE SEQUENCE [LARGE SCALE GENOMIC DNA]</scope>
    <source>
        <strain evidence="10">cv. CVL-1</strain>
        <tissue evidence="9">Whole seedling</tissue>
    </source>
</reference>
<dbReference type="GO" id="GO:0012505">
    <property type="term" value="C:endomembrane system"/>
    <property type="evidence" value="ECO:0007669"/>
    <property type="project" value="TreeGrafter"/>
</dbReference>
<dbReference type="GO" id="GO:0009753">
    <property type="term" value="P:response to jasmonic acid"/>
    <property type="evidence" value="ECO:0007669"/>
    <property type="project" value="UniProtKB-ARBA"/>
</dbReference>
<evidence type="ECO:0000259" key="8">
    <source>
        <dbReference type="Pfam" id="PF03088"/>
    </source>
</evidence>
<dbReference type="GO" id="GO:0016787">
    <property type="term" value="F:hydrolase activity"/>
    <property type="evidence" value="ECO:0007669"/>
    <property type="project" value="TreeGrafter"/>
</dbReference>
<keyword evidence="7" id="KW-1133">Transmembrane helix</keyword>
<keyword evidence="10" id="KW-1185">Reference proteome</keyword>
<evidence type="ECO:0000256" key="3">
    <source>
        <dbReference type="ARBA" id="ARBA00022553"/>
    </source>
</evidence>
<dbReference type="Proteomes" id="UP000188268">
    <property type="component" value="Unassembled WGS sequence"/>
</dbReference>
<dbReference type="Pfam" id="PF03088">
    <property type="entry name" value="Str_synth"/>
    <property type="match status" value="1"/>
</dbReference>
<dbReference type="STRING" id="210143.A0A1R3KCM8"/>
<keyword evidence="4" id="KW-0926">Vacuole</keyword>
<dbReference type="GO" id="GO:0005773">
    <property type="term" value="C:vacuole"/>
    <property type="evidence" value="ECO:0007669"/>
    <property type="project" value="UniProtKB-SubCell"/>
</dbReference>
<dbReference type="AlphaFoldDB" id="A0A1R3KCM8"/>
<evidence type="ECO:0000256" key="5">
    <source>
        <dbReference type="ARBA" id="ARBA00022729"/>
    </source>
</evidence>